<proteinExistence type="predicted"/>
<evidence type="ECO:0000313" key="1">
    <source>
        <dbReference type="EMBL" id="DAF88647.1"/>
    </source>
</evidence>
<dbReference type="EMBL" id="BK015989">
    <property type="protein sequence ID" value="DAF88647.1"/>
    <property type="molecule type" value="Genomic_DNA"/>
</dbReference>
<name>A0A8S5U2G8_9CAUD</name>
<reference evidence="1" key="1">
    <citation type="journal article" date="2021" name="Proc. Natl. Acad. Sci. U.S.A.">
        <title>A Catalog of Tens of Thousands of Viruses from Human Metagenomes Reveals Hidden Associations with Chronic Diseases.</title>
        <authorList>
            <person name="Tisza M.J."/>
            <person name="Buck C.B."/>
        </authorList>
    </citation>
    <scope>NUCLEOTIDE SEQUENCE</scope>
    <source>
        <strain evidence="1">Cte242</strain>
    </source>
</reference>
<accession>A0A8S5U2G8</accession>
<sequence>MRGGIQLNGFFKRHFHIFYLHNRANLAAVGNVCQHVNMLKNASVKRSGVVKLIGSLLVLSENKSISFANKALEFLKLVSGDSTISRRYSDSCVDTVRKRINLNQIVTKRKVVIRENTREIRVKRSSESYVISNVCPKNDNNIASSNVLNFVSSRKRSSSTVISVPRNIKFIRFNPHRINNAINRNGRRSSIIISYNTRNRNAVNLSACVSRAKRRLANVLNVSIVTLFQVRKFSVYRRSKRFPRATNHANLIGVVGSSENFELINSMVKAIIGRSKVSKKRTIRKRVSVKSILNARRKLFNVDSDRQRHVKLLKRRLVKADLFQLFTNLVKQRRPHNRRLRVICVSRNTLITQKVGKSIHVLRAHTIDNRCGTGKRINLYFARSPFINCIFQSRNNLFYCKFHFNPPRSYNL</sequence>
<protein>
    <submittedName>
        <fullName evidence="1">Uncharacterized protein</fullName>
    </submittedName>
</protein>
<organism evidence="1">
    <name type="scientific">Podoviridae sp. cte242</name>
    <dbReference type="NCBI Taxonomy" id="2825264"/>
    <lineage>
        <taxon>Viruses</taxon>
        <taxon>Duplodnaviria</taxon>
        <taxon>Heunggongvirae</taxon>
        <taxon>Uroviricota</taxon>
        <taxon>Caudoviricetes</taxon>
    </lineage>
</organism>